<dbReference type="InterPro" id="IPR050320">
    <property type="entry name" value="N5-glutamine_MTase"/>
</dbReference>
<reference evidence="2 3" key="1">
    <citation type="journal article" date="2016" name="Nat. Commun.">
        <title>Thousands of microbial genomes shed light on interconnected biogeochemical processes in an aquifer system.</title>
        <authorList>
            <person name="Anantharaman K."/>
            <person name="Brown C.T."/>
            <person name="Hug L.A."/>
            <person name="Sharon I."/>
            <person name="Castelle C.J."/>
            <person name="Probst A.J."/>
            <person name="Thomas B.C."/>
            <person name="Singh A."/>
            <person name="Wilkins M.J."/>
            <person name="Karaoz U."/>
            <person name="Brodie E.L."/>
            <person name="Williams K.H."/>
            <person name="Hubbard S.S."/>
            <person name="Banfield J.F."/>
        </authorList>
    </citation>
    <scope>NUCLEOTIDE SEQUENCE [LARGE SCALE GENOMIC DNA]</scope>
</reference>
<feature type="domain" description="Methyltransferase small" evidence="1">
    <location>
        <begin position="46"/>
        <end position="216"/>
    </location>
</feature>
<dbReference type="Gene3D" id="3.40.50.150">
    <property type="entry name" value="Vaccinia Virus protein VP39"/>
    <property type="match status" value="1"/>
</dbReference>
<sequence>MEEKFKQKFYSQQNKEKKKYLCATAQVLYKSQKHTASYTTTVCGREFIVLPNVFSPKYFYDTEIFTRWLLKNKKYVDVGKSFCEIGSGTGAVSVSVALTGVNVTAVDINEQAVRNTRLNVQKYNVADRVHVFVGNIFDPFMAQQKFDTIFWNTPFGFIERADLSPLEKSVFDSGYKATEQFLRQAPQHLKPQGTILIGYSNTLGDVDLLQNIARSAKLHLQRVKQTKSVEVHPVTFDLYEVVTA</sequence>
<name>A0A1G2BGS5_9BACT</name>
<gene>
    <name evidence="2" type="ORF">A2319_05575</name>
</gene>
<accession>A0A1G2BGS5</accession>
<dbReference type="InterPro" id="IPR007848">
    <property type="entry name" value="Small_mtfrase_dom"/>
</dbReference>
<organism evidence="2 3">
    <name type="scientific">Candidatus Kerfeldbacteria bacterium RIFOXYB2_FULL_38_14</name>
    <dbReference type="NCBI Taxonomy" id="1798547"/>
    <lineage>
        <taxon>Bacteria</taxon>
        <taxon>Candidatus Kerfeldiibacteriota</taxon>
    </lineage>
</organism>
<dbReference type="AlphaFoldDB" id="A0A1G2BGS5"/>
<dbReference type="PANTHER" id="PTHR18895">
    <property type="entry name" value="HEMK METHYLTRANSFERASE"/>
    <property type="match status" value="1"/>
</dbReference>
<evidence type="ECO:0000313" key="3">
    <source>
        <dbReference type="Proteomes" id="UP000176420"/>
    </source>
</evidence>
<dbReference type="PANTHER" id="PTHR18895:SF74">
    <property type="entry name" value="MTRF1L RELEASE FACTOR GLUTAMINE METHYLTRANSFERASE"/>
    <property type="match status" value="1"/>
</dbReference>
<dbReference type="Pfam" id="PF05175">
    <property type="entry name" value="MTS"/>
    <property type="match status" value="1"/>
</dbReference>
<evidence type="ECO:0000313" key="2">
    <source>
        <dbReference type="EMBL" id="OGY87407.1"/>
    </source>
</evidence>
<dbReference type="CDD" id="cd02440">
    <property type="entry name" value="AdoMet_MTases"/>
    <property type="match status" value="1"/>
</dbReference>
<dbReference type="InterPro" id="IPR029063">
    <property type="entry name" value="SAM-dependent_MTases_sf"/>
</dbReference>
<dbReference type="Proteomes" id="UP000176420">
    <property type="component" value="Unassembled WGS sequence"/>
</dbReference>
<protein>
    <recommendedName>
        <fullName evidence="1">Methyltransferase small domain-containing protein</fullName>
    </recommendedName>
</protein>
<dbReference type="EMBL" id="MHKI01000009">
    <property type="protein sequence ID" value="OGY87407.1"/>
    <property type="molecule type" value="Genomic_DNA"/>
</dbReference>
<proteinExistence type="predicted"/>
<dbReference type="SUPFAM" id="SSF53335">
    <property type="entry name" value="S-adenosyl-L-methionine-dependent methyltransferases"/>
    <property type="match status" value="1"/>
</dbReference>
<comment type="caution">
    <text evidence="2">The sequence shown here is derived from an EMBL/GenBank/DDBJ whole genome shotgun (WGS) entry which is preliminary data.</text>
</comment>
<dbReference type="GO" id="GO:0008168">
    <property type="term" value="F:methyltransferase activity"/>
    <property type="evidence" value="ECO:0007669"/>
    <property type="project" value="InterPro"/>
</dbReference>
<evidence type="ECO:0000259" key="1">
    <source>
        <dbReference type="Pfam" id="PF05175"/>
    </source>
</evidence>